<name>A0A5C2H691_9BACT</name>
<dbReference type="InterPro" id="IPR018130">
    <property type="entry name" value="Ribosomal_uS2_CS"/>
</dbReference>
<sequence length="265" mass="29822">MVTMKDLLECGVHFGHQTRRWNPKMKKFIFGVRKNIYIIDLQKTLRYFRYTYNVVRDRAAAGETMIFVGTKKQASQAVKSAAISCGMPYVNHRWLGGMLTNFGTIKKSIRKLEIIKKMREEGQLDLLTKKEALMLSRKEEKLELYLGGIKEMNKIPDMMFVLDAVKEKIAIQEARRLGITVVAPLDTNCDPDVVDLPIPGNDDAIRSIQLFCNEMAAAMNEGRAALAEETGEDVEPISEEEQAEVVAEAVAEGEAESTEETTEEA</sequence>
<dbReference type="GO" id="GO:0003735">
    <property type="term" value="F:structural constituent of ribosome"/>
    <property type="evidence" value="ECO:0007669"/>
    <property type="project" value="InterPro"/>
</dbReference>
<evidence type="ECO:0000256" key="5">
    <source>
        <dbReference type="HAMAP-Rule" id="MF_00291"/>
    </source>
</evidence>
<dbReference type="RefSeq" id="WP_130232666.1">
    <property type="nucleotide sequence ID" value="NZ_BMEF01000002.1"/>
</dbReference>
<evidence type="ECO:0000256" key="6">
    <source>
        <dbReference type="SAM" id="MobiDB-lite"/>
    </source>
</evidence>
<dbReference type="HAMAP" id="MF_00291_B">
    <property type="entry name" value="Ribosomal_uS2_B"/>
    <property type="match status" value="1"/>
</dbReference>
<keyword evidence="2 5" id="KW-0689">Ribosomal protein</keyword>
<comment type="similarity">
    <text evidence="1 5">Belongs to the universal ribosomal protein uS2 family.</text>
</comment>
<feature type="compositionally biased region" description="Acidic residues" evidence="6">
    <location>
        <begin position="229"/>
        <end position="243"/>
    </location>
</feature>
<dbReference type="OrthoDB" id="9808036at2"/>
<reference evidence="7 8" key="3">
    <citation type="submission" date="2019-09" db="EMBL/GenBank/DDBJ databases">
        <title>Taxonomic note: a critical rebuttal of the proposed division of the genus Arcobacter into six genera, emended descriptions of Arcobacter anaerophilus and the genus Arcobacter, and an assessment of genus-level boundaries for Epsilonproteobacteria using in silico genomic comparator tools.</title>
        <authorList>
            <person name="On S.L.W."/>
            <person name="Miller W.G."/>
            <person name="Biggs P."/>
            <person name="Cornelius A."/>
            <person name="Vandamme P."/>
        </authorList>
    </citation>
    <scope>NUCLEOTIDE SEQUENCE [LARGE SCALE GENOMIC DNA]</scope>
    <source>
        <strain evidence="7 8">LMG 26638</strain>
    </source>
</reference>
<organism evidence="7 8">
    <name type="scientific">Malaciobacter pacificus</name>
    <dbReference type="NCBI Taxonomy" id="1080223"/>
    <lineage>
        <taxon>Bacteria</taxon>
        <taxon>Pseudomonadati</taxon>
        <taxon>Campylobacterota</taxon>
        <taxon>Epsilonproteobacteria</taxon>
        <taxon>Campylobacterales</taxon>
        <taxon>Arcobacteraceae</taxon>
        <taxon>Malaciobacter</taxon>
    </lineage>
</organism>
<protein>
    <recommendedName>
        <fullName evidence="4 5">Small ribosomal subunit protein uS2</fullName>
    </recommendedName>
</protein>
<reference evidence="8" key="2">
    <citation type="submission" date="2019-09" db="EMBL/GenBank/DDBJ databases">
        <title>Complete genome sequencing of four Arcobacter species reveals a diverse suite of mobile elements.</title>
        <authorList>
            <person name="On S.L.W."/>
            <person name="Miller W.G."/>
            <person name="Biggs P."/>
            <person name="Cornelius A."/>
            <person name="Vandamme P."/>
        </authorList>
    </citation>
    <scope>NUCLEOTIDE SEQUENCE [LARGE SCALE GENOMIC DNA]</scope>
    <source>
        <strain evidence="8">LMG 26638</strain>
    </source>
</reference>
<dbReference type="Pfam" id="PF00318">
    <property type="entry name" value="Ribosomal_S2"/>
    <property type="match status" value="1"/>
</dbReference>
<dbReference type="AlphaFoldDB" id="A0A5C2H691"/>
<evidence type="ECO:0000256" key="2">
    <source>
        <dbReference type="ARBA" id="ARBA00022980"/>
    </source>
</evidence>
<feature type="region of interest" description="Disordered" evidence="6">
    <location>
        <begin position="226"/>
        <end position="265"/>
    </location>
</feature>
<dbReference type="Gene3D" id="3.40.50.10490">
    <property type="entry name" value="Glucose-6-phosphate isomerase like protein, domain 1"/>
    <property type="match status" value="1"/>
</dbReference>
<dbReference type="InterPro" id="IPR005706">
    <property type="entry name" value="Ribosomal_uS2_bac/mit/plastid"/>
</dbReference>
<evidence type="ECO:0000256" key="3">
    <source>
        <dbReference type="ARBA" id="ARBA00023274"/>
    </source>
</evidence>
<feature type="compositionally biased region" description="Acidic residues" evidence="6">
    <location>
        <begin position="251"/>
        <end position="265"/>
    </location>
</feature>
<dbReference type="SUPFAM" id="SSF52313">
    <property type="entry name" value="Ribosomal protein S2"/>
    <property type="match status" value="1"/>
</dbReference>
<dbReference type="InterPro" id="IPR023591">
    <property type="entry name" value="Ribosomal_uS2_flav_dom_sf"/>
</dbReference>
<evidence type="ECO:0000313" key="7">
    <source>
        <dbReference type="EMBL" id="QEP33708.1"/>
    </source>
</evidence>
<evidence type="ECO:0000256" key="1">
    <source>
        <dbReference type="ARBA" id="ARBA00006242"/>
    </source>
</evidence>
<dbReference type="FunFam" id="1.10.287.610:FF:000001">
    <property type="entry name" value="30S ribosomal protein S2"/>
    <property type="match status" value="1"/>
</dbReference>
<dbReference type="InterPro" id="IPR001865">
    <property type="entry name" value="Ribosomal_uS2"/>
</dbReference>
<evidence type="ECO:0000256" key="4">
    <source>
        <dbReference type="ARBA" id="ARBA00035256"/>
    </source>
</evidence>
<evidence type="ECO:0000313" key="8">
    <source>
        <dbReference type="Proteomes" id="UP000322726"/>
    </source>
</evidence>
<dbReference type="GO" id="GO:0006412">
    <property type="term" value="P:translation"/>
    <property type="evidence" value="ECO:0007669"/>
    <property type="project" value="UniProtKB-UniRule"/>
</dbReference>
<dbReference type="Proteomes" id="UP000322726">
    <property type="component" value="Chromosome"/>
</dbReference>
<proteinExistence type="inferred from homology"/>
<dbReference type="Gene3D" id="1.10.287.610">
    <property type="entry name" value="Helix hairpin bin"/>
    <property type="match status" value="1"/>
</dbReference>
<gene>
    <name evidence="5 7" type="primary">rpsB</name>
    <name evidence="7" type="ORF">APAC_0558</name>
</gene>
<keyword evidence="8" id="KW-1185">Reference proteome</keyword>
<reference evidence="7 8" key="1">
    <citation type="submission" date="2019-09" db="EMBL/GenBank/DDBJ databases">
        <title>Complete genome sequencing of four Arcobacter species reveals a diverse suite of mobile elements.</title>
        <authorList>
            <person name="Miller W.G."/>
            <person name="Yee E."/>
            <person name="Bono J.L."/>
        </authorList>
    </citation>
    <scope>NUCLEOTIDE SEQUENCE [LARGE SCALE GENOMIC DNA]</scope>
    <source>
        <strain evidence="7 8">LMG 26638</strain>
    </source>
</reference>
<dbReference type="EMBL" id="CP035928">
    <property type="protein sequence ID" value="QEP33708.1"/>
    <property type="molecule type" value="Genomic_DNA"/>
</dbReference>
<dbReference type="PRINTS" id="PR00395">
    <property type="entry name" value="RIBOSOMALS2"/>
</dbReference>
<dbReference type="PANTHER" id="PTHR12534">
    <property type="entry name" value="30S RIBOSOMAL PROTEIN S2 PROKARYOTIC AND ORGANELLAR"/>
    <property type="match status" value="1"/>
</dbReference>
<dbReference type="PANTHER" id="PTHR12534:SF0">
    <property type="entry name" value="SMALL RIBOSOMAL SUBUNIT PROTEIN US2M"/>
    <property type="match status" value="1"/>
</dbReference>
<dbReference type="CDD" id="cd01425">
    <property type="entry name" value="RPS2"/>
    <property type="match status" value="1"/>
</dbReference>
<dbReference type="KEGG" id="apai:APAC_0558"/>
<dbReference type="GO" id="GO:0022627">
    <property type="term" value="C:cytosolic small ribosomal subunit"/>
    <property type="evidence" value="ECO:0007669"/>
    <property type="project" value="TreeGrafter"/>
</dbReference>
<dbReference type="PROSITE" id="PS00962">
    <property type="entry name" value="RIBOSOMAL_S2_1"/>
    <property type="match status" value="1"/>
</dbReference>
<keyword evidence="3 5" id="KW-0687">Ribonucleoprotein</keyword>
<accession>A0A5C2H691</accession>
<dbReference type="NCBIfam" id="TIGR01011">
    <property type="entry name" value="rpsB_bact"/>
    <property type="match status" value="1"/>
</dbReference>